<protein>
    <submittedName>
        <fullName evidence="4">SCP domain-containing protein</fullName>
    </submittedName>
</protein>
<sequence length="85" mass="9829">MSLLCRLTPLLVFLATIDVAFGTIKCFGGNYYQSQLPMYEHMHKWLNLTLDCDAVYNAVDAAERHSRGEADTVKEEYWCKYSRDT</sequence>
<dbReference type="EMBL" id="UYSL01021488">
    <property type="protein sequence ID" value="VDL78373.1"/>
    <property type="molecule type" value="Genomic_DNA"/>
</dbReference>
<dbReference type="WBParaSite" id="NBR_0001477801-mRNA-1">
    <property type="protein sequence ID" value="NBR_0001477801-mRNA-1"/>
    <property type="gene ID" value="NBR_0001477801"/>
</dbReference>
<gene>
    <name evidence="2" type="ORF">NBR_LOCUS14779</name>
</gene>
<keyword evidence="1" id="KW-0732">Signal</keyword>
<evidence type="ECO:0000313" key="3">
    <source>
        <dbReference type="Proteomes" id="UP000271162"/>
    </source>
</evidence>
<feature type="signal peptide" evidence="1">
    <location>
        <begin position="1"/>
        <end position="22"/>
    </location>
</feature>
<dbReference type="AlphaFoldDB" id="A0A0N4YDR0"/>
<keyword evidence="3" id="KW-1185">Reference proteome</keyword>
<reference evidence="4" key="1">
    <citation type="submission" date="2017-02" db="UniProtKB">
        <authorList>
            <consortium name="WormBaseParasite"/>
        </authorList>
    </citation>
    <scope>IDENTIFICATION</scope>
</reference>
<evidence type="ECO:0000313" key="2">
    <source>
        <dbReference type="EMBL" id="VDL78373.1"/>
    </source>
</evidence>
<accession>A0A0N4YDR0</accession>
<organism evidence="4">
    <name type="scientific">Nippostrongylus brasiliensis</name>
    <name type="common">Rat hookworm</name>
    <dbReference type="NCBI Taxonomy" id="27835"/>
    <lineage>
        <taxon>Eukaryota</taxon>
        <taxon>Metazoa</taxon>
        <taxon>Ecdysozoa</taxon>
        <taxon>Nematoda</taxon>
        <taxon>Chromadorea</taxon>
        <taxon>Rhabditida</taxon>
        <taxon>Rhabditina</taxon>
        <taxon>Rhabditomorpha</taxon>
        <taxon>Strongyloidea</taxon>
        <taxon>Heligmosomidae</taxon>
        <taxon>Nippostrongylus</taxon>
    </lineage>
</organism>
<name>A0A0N4YDR0_NIPBR</name>
<proteinExistence type="predicted"/>
<dbReference type="Proteomes" id="UP000271162">
    <property type="component" value="Unassembled WGS sequence"/>
</dbReference>
<evidence type="ECO:0000313" key="4">
    <source>
        <dbReference type="WBParaSite" id="NBR_0001477801-mRNA-1"/>
    </source>
</evidence>
<feature type="chain" id="PRO_5043125502" evidence="1">
    <location>
        <begin position="23"/>
        <end position="85"/>
    </location>
</feature>
<evidence type="ECO:0000256" key="1">
    <source>
        <dbReference type="SAM" id="SignalP"/>
    </source>
</evidence>
<reference evidence="2 3" key="2">
    <citation type="submission" date="2018-11" db="EMBL/GenBank/DDBJ databases">
        <authorList>
            <consortium name="Pathogen Informatics"/>
        </authorList>
    </citation>
    <scope>NUCLEOTIDE SEQUENCE [LARGE SCALE GENOMIC DNA]</scope>
</reference>